<keyword evidence="4 8" id="KW-0812">Transmembrane</keyword>
<dbReference type="OrthoDB" id="9759247at2"/>
<evidence type="ECO:0000256" key="4">
    <source>
        <dbReference type="ARBA" id="ARBA00022692"/>
    </source>
</evidence>
<dbReference type="Proteomes" id="UP000308382">
    <property type="component" value="Unassembled WGS sequence"/>
</dbReference>
<evidence type="ECO:0000256" key="1">
    <source>
        <dbReference type="ARBA" id="ARBA00004571"/>
    </source>
</evidence>
<dbReference type="PANTHER" id="PTHR30069:SF49">
    <property type="entry name" value="OUTER MEMBRANE PROTEIN C"/>
    <property type="match status" value="1"/>
</dbReference>
<dbReference type="PANTHER" id="PTHR30069">
    <property type="entry name" value="TONB-DEPENDENT OUTER MEMBRANE RECEPTOR"/>
    <property type="match status" value="1"/>
</dbReference>
<feature type="domain" description="TonB-dependent receptor-like beta-barrel" evidence="11">
    <location>
        <begin position="284"/>
        <end position="726"/>
    </location>
</feature>
<dbReference type="InterPro" id="IPR012910">
    <property type="entry name" value="Plug_dom"/>
</dbReference>
<accession>A0A5R8M473</accession>
<keyword evidence="6 8" id="KW-0472">Membrane</keyword>
<gene>
    <name evidence="13" type="ORF">FEK29_11310</name>
</gene>
<dbReference type="EMBL" id="VBUK01000006">
    <property type="protein sequence ID" value="TLF44398.1"/>
    <property type="molecule type" value="Genomic_DNA"/>
</dbReference>
<feature type="domain" description="TonB-dependent receptor plug" evidence="12">
    <location>
        <begin position="128"/>
        <end position="215"/>
    </location>
</feature>
<keyword evidence="5 9" id="KW-0798">TonB box</keyword>
<evidence type="ECO:0000256" key="2">
    <source>
        <dbReference type="ARBA" id="ARBA00022448"/>
    </source>
</evidence>
<evidence type="ECO:0000256" key="9">
    <source>
        <dbReference type="RuleBase" id="RU003357"/>
    </source>
</evidence>
<dbReference type="AlphaFoldDB" id="A0A5R8M473"/>
<evidence type="ECO:0000256" key="7">
    <source>
        <dbReference type="ARBA" id="ARBA00023237"/>
    </source>
</evidence>
<evidence type="ECO:0000256" key="3">
    <source>
        <dbReference type="ARBA" id="ARBA00022452"/>
    </source>
</evidence>
<evidence type="ECO:0000256" key="6">
    <source>
        <dbReference type="ARBA" id="ARBA00023136"/>
    </source>
</evidence>
<evidence type="ECO:0000313" key="14">
    <source>
        <dbReference type="Proteomes" id="UP000308382"/>
    </source>
</evidence>
<dbReference type="GO" id="GO:0015344">
    <property type="term" value="F:siderophore uptake transmembrane transporter activity"/>
    <property type="evidence" value="ECO:0007669"/>
    <property type="project" value="TreeGrafter"/>
</dbReference>
<keyword evidence="13" id="KW-0675">Receptor</keyword>
<dbReference type="InterPro" id="IPR039426">
    <property type="entry name" value="TonB-dep_rcpt-like"/>
</dbReference>
<dbReference type="GO" id="GO:0009279">
    <property type="term" value="C:cell outer membrane"/>
    <property type="evidence" value="ECO:0007669"/>
    <property type="project" value="UniProtKB-SubCell"/>
</dbReference>
<protein>
    <submittedName>
        <fullName evidence="13">TonB-dependent receptor</fullName>
    </submittedName>
</protein>
<dbReference type="InterPro" id="IPR036942">
    <property type="entry name" value="Beta-barrel_TonB_sf"/>
</dbReference>
<comment type="subcellular location">
    <subcellularLocation>
        <location evidence="1 8">Cell outer membrane</location>
        <topology evidence="1 8">Multi-pass membrane protein</topology>
    </subcellularLocation>
</comment>
<dbReference type="SUPFAM" id="SSF56935">
    <property type="entry name" value="Porins"/>
    <property type="match status" value="1"/>
</dbReference>
<evidence type="ECO:0000259" key="12">
    <source>
        <dbReference type="Pfam" id="PF07715"/>
    </source>
</evidence>
<dbReference type="Gene3D" id="2.40.170.20">
    <property type="entry name" value="TonB-dependent receptor, beta-barrel domain"/>
    <property type="match status" value="1"/>
</dbReference>
<feature type="signal peptide" evidence="10">
    <location>
        <begin position="1"/>
        <end position="20"/>
    </location>
</feature>
<dbReference type="RefSeq" id="WP_138258547.1">
    <property type="nucleotide sequence ID" value="NZ_VBUK01000006.1"/>
</dbReference>
<proteinExistence type="inferred from homology"/>
<feature type="chain" id="PRO_5024359620" evidence="10">
    <location>
        <begin position="21"/>
        <end position="765"/>
    </location>
</feature>
<name>A0A5R8M473_9FLAO</name>
<sequence length="765" mass="85689">MNLKFFGLLAALLLANLLNAQNFKGQVVSENNNEALSGARIQIKGGSSTYTDAYGTFRIQVDPEGETLVISFMGYGTKEIEVRPSNEIMRIALKEAPIQIQGVLVTGQLQNDPVLTMETNDYVRKIVQPRNVADLFSDVNGFSLIKRGNYAIDPSFRAAQYEQLNVQFDGGTKVMHACPNRMDPITTHVNPEEIEKIEIIKGPYTVRYGATFGGVVNMVTQKPSAMDYGLSGQINAGYESNGASMVSSAQIQQATSKYDIGGTIGYRDFGNYQDGDGTEIPSSFRSLEYGVRAGYNFSEDQRLQANWRQSYGRDVLHAGLPMDTDEDNSSMFSLDYKLTGRSGLLKEVTAKAYYSYVDHIMSNTKRPSFMMTEAISEIDATTSGGKLEFKLVPNAKLSLYTGLDLLHIARDGARTRLVKRNMMGPLPTPVQFVDKVWQDSYINDLGLFAESKYSLTHNTIWTAGVRYDNVRSEIKDPEGDFAALYPNLDKRTEHNISATTSLKYAPSTEFIMEVAYGRGVRSANMIERVINHFTVGQDPFEYIGNPNLDAEVNNQFELGFKGRLPLSEESLGAFSYSTSFYYSLYENYIVPVIDGTLTRKFMPGNEPLNPKVFRNLDEAYKTGFEAMVGFDFWDHFNFTTELAYVYAKNKDLNESLPLVPPLNTRFRLGYEVDRFWTNVNYTITSRQDDIAPSFGERSTPGYEVLDIRLGIIPVTNVSLGVAVLNVFDATYNNHLNFAFNNQAGFTNVPINDPGRNFSAFLQYKF</sequence>
<comment type="caution">
    <text evidence="13">The sequence shown here is derived from an EMBL/GenBank/DDBJ whole genome shotgun (WGS) entry which is preliminary data.</text>
</comment>
<keyword evidence="2 8" id="KW-0813">Transport</keyword>
<reference evidence="13 14" key="1">
    <citation type="journal article" date="2017" name="Int. J. Syst. Evol. Microbiol.">
        <title>Maripseudobacter aurantiacus gen. nov., sp. nov., a novel member of the family Flavobacteriaceae isolated from a sedimentation basin.</title>
        <authorList>
            <person name="Chen C."/>
            <person name="Su Y."/>
            <person name="Tao T."/>
            <person name="Fu G."/>
            <person name="Zhang C."/>
            <person name="Sun C."/>
            <person name="Zhang X."/>
            <person name="Wu M."/>
        </authorList>
    </citation>
    <scope>NUCLEOTIDE SEQUENCE [LARGE SCALE GENOMIC DNA]</scope>
    <source>
        <strain evidence="14">CDA4</strain>
    </source>
</reference>
<dbReference type="PROSITE" id="PS52016">
    <property type="entry name" value="TONB_DEPENDENT_REC_3"/>
    <property type="match status" value="1"/>
</dbReference>
<dbReference type="Pfam" id="PF00593">
    <property type="entry name" value="TonB_dep_Rec_b-barrel"/>
    <property type="match status" value="1"/>
</dbReference>
<evidence type="ECO:0000313" key="13">
    <source>
        <dbReference type="EMBL" id="TLF44398.1"/>
    </source>
</evidence>
<dbReference type="InterPro" id="IPR000531">
    <property type="entry name" value="Beta-barrel_TonB"/>
</dbReference>
<dbReference type="InterPro" id="IPR037066">
    <property type="entry name" value="Plug_dom_sf"/>
</dbReference>
<keyword evidence="14" id="KW-1185">Reference proteome</keyword>
<evidence type="ECO:0000256" key="5">
    <source>
        <dbReference type="ARBA" id="ARBA00023077"/>
    </source>
</evidence>
<dbReference type="SUPFAM" id="SSF49464">
    <property type="entry name" value="Carboxypeptidase regulatory domain-like"/>
    <property type="match status" value="1"/>
</dbReference>
<organism evidence="13 14">
    <name type="scientific">Maribacter aurantiacus</name>
    <dbReference type="NCBI Taxonomy" id="1882343"/>
    <lineage>
        <taxon>Bacteria</taxon>
        <taxon>Pseudomonadati</taxon>
        <taxon>Bacteroidota</taxon>
        <taxon>Flavobacteriia</taxon>
        <taxon>Flavobacteriales</taxon>
        <taxon>Flavobacteriaceae</taxon>
        <taxon>Maribacter</taxon>
    </lineage>
</organism>
<dbReference type="Gene3D" id="2.170.130.10">
    <property type="entry name" value="TonB-dependent receptor, plug domain"/>
    <property type="match status" value="1"/>
</dbReference>
<dbReference type="GO" id="GO:0044718">
    <property type="term" value="P:siderophore transmembrane transport"/>
    <property type="evidence" value="ECO:0007669"/>
    <property type="project" value="TreeGrafter"/>
</dbReference>
<evidence type="ECO:0000256" key="8">
    <source>
        <dbReference type="PROSITE-ProRule" id="PRU01360"/>
    </source>
</evidence>
<evidence type="ECO:0000259" key="11">
    <source>
        <dbReference type="Pfam" id="PF00593"/>
    </source>
</evidence>
<keyword evidence="3 8" id="KW-1134">Transmembrane beta strand</keyword>
<evidence type="ECO:0000256" key="10">
    <source>
        <dbReference type="SAM" id="SignalP"/>
    </source>
</evidence>
<keyword evidence="10" id="KW-0732">Signal</keyword>
<dbReference type="Pfam" id="PF13715">
    <property type="entry name" value="CarbopepD_reg_2"/>
    <property type="match status" value="1"/>
</dbReference>
<dbReference type="Gene3D" id="2.60.40.1120">
    <property type="entry name" value="Carboxypeptidase-like, regulatory domain"/>
    <property type="match status" value="1"/>
</dbReference>
<keyword evidence="7 8" id="KW-0998">Cell outer membrane</keyword>
<dbReference type="Pfam" id="PF07715">
    <property type="entry name" value="Plug"/>
    <property type="match status" value="1"/>
</dbReference>
<dbReference type="InterPro" id="IPR008969">
    <property type="entry name" value="CarboxyPept-like_regulatory"/>
</dbReference>
<comment type="similarity">
    <text evidence="8 9">Belongs to the TonB-dependent receptor family.</text>
</comment>